<evidence type="ECO:0000259" key="21">
    <source>
        <dbReference type="PROSITE" id="PS50011"/>
    </source>
</evidence>
<evidence type="ECO:0000256" key="11">
    <source>
        <dbReference type="ARBA" id="ARBA00022741"/>
    </source>
</evidence>
<dbReference type="FunFam" id="1.10.510.10:FF:000108">
    <property type="entry name" value="L-type lectin-domain containing receptor kinase S.4"/>
    <property type="match status" value="1"/>
</dbReference>
<evidence type="ECO:0000256" key="5">
    <source>
        <dbReference type="ARBA" id="ARBA00022475"/>
    </source>
</evidence>
<keyword evidence="11 18" id="KW-0547">Nucleotide-binding</keyword>
<dbReference type="PANTHER" id="PTHR27007">
    <property type="match status" value="1"/>
</dbReference>
<evidence type="ECO:0000256" key="10">
    <source>
        <dbReference type="ARBA" id="ARBA00022734"/>
    </source>
</evidence>
<keyword evidence="12" id="KW-0418">Kinase</keyword>
<keyword evidence="10" id="KW-0430">Lectin</keyword>
<evidence type="ECO:0000256" key="20">
    <source>
        <dbReference type="SAM" id="Phobius"/>
    </source>
</evidence>
<dbReference type="InterPro" id="IPR013320">
    <property type="entry name" value="ConA-like_dom_sf"/>
</dbReference>
<evidence type="ECO:0000256" key="1">
    <source>
        <dbReference type="ARBA" id="ARBA00004251"/>
    </source>
</evidence>
<protein>
    <recommendedName>
        <fullName evidence="4">non-specific serine/threonine protein kinase</fullName>
        <ecNumber evidence="4">2.7.11.1</ecNumber>
    </recommendedName>
</protein>
<dbReference type="PROSITE" id="PS00108">
    <property type="entry name" value="PROTEIN_KINASE_ST"/>
    <property type="match status" value="1"/>
</dbReference>
<evidence type="ECO:0000256" key="14">
    <source>
        <dbReference type="ARBA" id="ARBA00022989"/>
    </source>
</evidence>
<dbReference type="RefSeq" id="XP_008779263.2">
    <property type="nucleotide sequence ID" value="XM_008781041.3"/>
</dbReference>
<dbReference type="InterPro" id="IPR001220">
    <property type="entry name" value="Legume_lectin_dom"/>
</dbReference>
<evidence type="ECO:0000256" key="2">
    <source>
        <dbReference type="ARBA" id="ARBA00008536"/>
    </source>
</evidence>
<feature type="transmembrane region" description="Helical" evidence="20">
    <location>
        <begin position="111"/>
        <end position="135"/>
    </location>
</feature>
<reference evidence="22" key="1">
    <citation type="journal article" date="2019" name="Nat. Commun.">
        <title>Genome-wide association mapping of date palm fruit traits.</title>
        <authorList>
            <person name="Hazzouri K.M."/>
            <person name="Gros-Balthazard M."/>
            <person name="Flowers J.M."/>
            <person name="Copetti D."/>
            <person name="Lemansour A."/>
            <person name="Lebrun M."/>
            <person name="Masmoudi K."/>
            <person name="Ferrand S."/>
            <person name="Dhar M.I."/>
            <person name="Fresquez Z.A."/>
            <person name="Rosas U."/>
            <person name="Zhang J."/>
            <person name="Talag J."/>
            <person name="Lee S."/>
            <person name="Kudrna D."/>
            <person name="Powell R.F."/>
            <person name="Leitch I.J."/>
            <person name="Krueger R.R."/>
            <person name="Wing R.A."/>
            <person name="Amiri K.M.A."/>
            <person name="Purugganan M.D."/>
        </authorList>
    </citation>
    <scope>NUCLEOTIDE SEQUENCE [LARGE SCALE GENOMIC DNA]</scope>
    <source>
        <strain evidence="22">cv. Khalas</strain>
    </source>
</reference>
<comment type="similarity">
    <text evidence="3">In the C-terminal section; belongs to the protein kinase superfamily. Ser/Thr protein kinase family.</text>
</comment>
<dbReference type="PROSITE" id="PS00107">
    <property type="entry name" value="PROTEIN_KINASE_ATP"/>
    <property type="match status" value="1"/>
</dbReference>
<dbReference type="AlphaFoldDB" id="A0A8B7BKE6"/>
<evidence type="ECO:0000256" key="15">
    <source>
        <dbReference type="ARBA" id="ARBA00023136"/>
    </source>
</evidence>
<dbReference type="Gene3D" id="2.60.120.200">
    <property type="match status" value="1"/>
</dbReference>
<dbReference type="GeneID" id="103698999"/>
<dbReference type="Gene3D" id="1.10.510.10">
    <property type="entry name" value="Transferase(Phosphotransferase) domain 1"/>
    <property type="match status" value="1"/>
</dbReference>
<dbReference type="KEGG" id="pda:103698999"/>
<proteinExistence type="inferred from homology"/>
<evidence type="ECO:0000256" key="12">
    <source>
        <dbReference type="ARBA" id="ARBA00022777"/>
    </source>
</evidence>
<keyword evidence="14 20" id="KW-1133">Transmembrane helix</keyword>
<dbReference type="InterPro" id="IPR050528">
    <property type="entry name" value="L-type_Lectin-RKs"/>
</dbReference>
<dbReference type="GO" id="GO:0030246">
    <property type="term" value="F:carbohydrate binding"/>
    <property type="evidence" value="ECO:0007669"/>
    <property type="project" value="UniProtKB-KW"/>
</dbReference>
<dbReference type="CDD" id="cd14066">
    <property type="entry name" value="STKc_IRAK"/>
    <property type="match status" value="1"/>
</dbReference>
<comment type="catalytic activity">
    <reaction evidence="17">
        <text>L-seryl-[protein] + ATP = O-phospho-L-seryl-[protein] + ADP + H(+)</text>
        <dbReference type="Rhea" id="RHEA:17989"/>
        <dbReference type="Rhea" id="RHEA-COMP:9863"/>
        <dbReference type="Rhea" id="RHEA-COMP:11604"/>
        <dbReference type="ChEBI" id="CHEBI:15378"/>
        <dbReference type="ChEBI" id="CHEBI:29999"/>
        <dbReference type="ChEBI" id="CHEBI:30616"/>
        <dbReference type="ChEBI" id="CHEBI:83421"/>
        <dbReference type="ChEBI" id="CHEBI:456216"/>
        <dbReference type="EC" id="2.7.11.1"/>
    </reaction>
</comment>
<evidence type="ECO:0000313" key="22">
    <source>
        <dbReference type="Proteomes" id="UP000228380"/>
    </source>
</evidence>
<dbReference type="Pfam" id="PF00069">
    <property type="entry name" value="Pkinase"/>
    <property type="match status" value="1"/>
</dbReference>
<evidence type="ECO:0000256" key="3">
    <source>
        <dbReference type="ARBA" id="ARBA00010217"/>
    </source>
</evidence>
<dbReference type="FunFam" id="2.60.120.200:FF:000112">
    <property type="entry name" value="L-type lectin-domain containing receptor kinase V.9"/>
    <property type="match status" value="1"/>
</dbReference>
<dbReference type="SUPFAM" id="SSF49899">
    <property type="entry name" value="Concanavalin A-like lectins/glucanases"/>
    <property type="match status" value="1"/>
</dbReference>
<keyword evidence="9" id="KW-0732">Signal</keyword>
<reference evidence="23" key="2">
    <citation type="submission" date="2025-08" db="UniProtKB">
        <authorList>
            <consortium name="RefSeq"/>
        </authorList>
    </citation>
    <scope>IDENTIFICATION</scope>
    <source>
        <tissue evidence="23">Young leaves</tissue>
    </source>
</reference>
<evidence type="ECO:0000256" key="18">
    <source>
        <dbReference type="PROSITE-ProRule" id="PRU10141"/>
    </source>
</evidence>
<dbReference type="InterPro" id="IPR011009">
    <property type="entry name" value="Kinase-like_dom_sf"/>
</dbReference>
<evidence type="ECO:0000256" key="7">
    <source>
        <dbReference type="ARBA" id="ARBA00022679"/>
    </source>
</evidence>
<evidence type="ECO:0000256" key="13">
    <source>
        <dbReference type="ARBA" id="ARBA00022840"/>
    </source>
</evidence>
<evidence type="ECO:0000256" key="19">
    <source>
        <dbReference type="SAM" id="MobiDB-lite"/>
    </source>
</evidence>
<dbReference type="GO" id="GO:0005886">
    <property type="term" value="C:plasma membrane"/>
    <property type="evidence" value="ECO:0007669"/>
    <property type="project" value="UniProtKB-SubCell"/>
</dbReference>
<keyword evidence="22" id="KW-1185">Reference proteome</keyword>
<evidence type="ECO:0000256" key="9">
    <source>
        <dbReference type="ARBA" id="ARBA00022729"/>
    </source>
</evidence>
<dbReference type="InterPro" id="IPR008271">
    <property type="entry name" value="Ser/Thr_kinase_AS"/>
</dbReference>
<keyword evidence="6" id="KW-0723">Serine/threonine-protein kinase</keyword>
<evidence type="ECO:0000256" key="6">
    <source>
        <dbReference type="ARBA" id="ARBA00022527"/>
    </source>
</evidence>
<dbReference type="SUPFAM" id="SSF56112">
    <property type="entry name" value="Protein kinase-like (PK-like)"/>
    <property type="match status" value="1"/>
</dbReference>
<keyword evidence="13 18" id="KW-0067">ATP-binding</keyword>
<evidence type="ECO:0000256" key="4">
    <source>
        <dbReference type="ARBA" id="ARBA00012513"/>
    </source>
</evidence>
<dbReference type="GO" id="GO:0004674">
    <property type="term" value="F:protein serine/threonine kinase activity"/>
    <property type="evidence" value="ECO:0007669"/>
    <property type="project" value="UniProtKB-KW"/>
</dbReference>
<feature type="domain" description="Protein kinase" evidence="21">
    <location>
        <begin position="469"/>
        <end position="746"/>
    </location>
</feature>
<evidence type="ECO:0000256" key="8">
    <source>
        <dbReference type="ARBA" id="ARBA00022692"/>
    </source>
</evidence>
<dbReference type="InterPro" id="IPR017441">
    <property type="entry name" value="Protein_kinase_ATP_BS"/>
</dbReference>
<organism evidence="22 23">
    <name type="scientific">Phoenix dactylifera</name>
    <name type="common">Date palm</name>
    <dbReference type="NCBI Taxonomy" id="42345"/>
    <lineage>
        <taxon>Eukaryota</taxon>
        <taxon>Viridiplantae</taxon>
        <taxon>Streptophyta</taxon>
        <taxon>Embryophyta</taxon>
        <taxon>Tracheophyta</taxon>
        <taxon>Spermatophyta</taxon>
        <taxon>Magnoliopsida</taxon>
        <taxon>Liliopsida</taxon>
        <taxon>Arecaceae</taxon>
        <taxon>Coryphoideae</taxon>
        <taxon>Phoeniceae</taxon>
        <taxon>Phoenix</taxon>
    </lineage>
</organism>
<evidence type="ECO:0000313" key="23">
    <source>
        <dbReference type="RefSeq" id="XP_008779263.2"/>
    </source>
</evidence>
<dbReference type="Gene3D" id="3.30.200.20">
    <property type="entry name" value="Phosphorylase Kinase, domain 1"/>
    <property type="match status" value="1"/>
</dbReference>
<feature type="region of interest" description="Disordered" evidence="19">
    <location>
        <begin position="77"/>
        <end position="96"/>
    </location>
</feature>
<evidence type="ECO:0000256" key="16">
    <source>
        <dbReference type="ARBA" id="ARBA00047899"/>
    </source>
</evidence>
<keyword evidence="7" id="KW-0808">Transferase</keyword>
<feature type="transmembrane region" description="Helical" evidence="20">
    <location>
        <begin position="412"/>
        <end position="432"/>
    </location>
</feature>
<dbReference type="EC" id="2.7.11.1" evidence="4"/>
<comment type="subcellular location">
    <subcellularLocation>
        <location evidence="1">Cell membrane</location>
        <topology evidence="1">Single-pass type I membrane protein</topology>
    </subcellularLocation>
</comment>
<dbReference type="Proteomes" id="UP000228380">
    <property type="component" value="Chromosome 15"/>
</dbReference>
<dbReference type="InterPro" id="IPR000719">
    <property type="entry name" value="Prot_kinase_dom"/>
</dbReference>
<dbReference type="PROSITE" id="PS50011">
    <property type="entry name" value="PROTEIN_KINASE_DOM"/>
    <property type="match status" value="1"/>
</dbReference>
<dbReference type="SMART" id="SM00220">
    <property type="entry name" value="S_TKc"/>
    <property type="match status" value="1"/>
</dbReference>
<keyword evidence="8 20" id="KW-0812">Transmembrane</keyword>
<sequence>MAKCGVQQAPPLLGCLAIIIYCQEASKTFYFPSGSLPSRLGWYLMPCNYFLLNLTPSGLCGRFHFHLSSSDDAFAEGLDRPSQDKQSSRKSHSKRLPDKLIHRKGPSISIIFSRFFSQVIMAASIVLPFLVLLLACSSLSVGIDFTYNGFKPATSLSLDGYARITSDGVLQLTNDTSKVTGHAFLSSPIQMLLNTRSMTPTTISFSTTFVFDIITVGNGGGHGLAFAVAPTKTLEGSCCHYLGLLNKSSNGNSSNHVFAVEFDTVQGSDQFKDIDDNHVGVDINSLVSNVSKTASYYTNNSKMVDFELESGQPIQAWIDYDGVAKILNVTISPISVGKPRRPLISYAIDLSSILKEYMYVGFSASTGKLSSSHYILGWSFRTNGVARSLDVSHLPLPPQPAKSSSTSKASGIKIGVISSLATLLLVAVAFSVSWQSWRRAKLAETLEDWELDYPHRIPYKDLYKATKGFQETGLLGSGGFGLVYKGTLPRTGEEVAVKKISSNSRQGVREFIAEVACLGRMRHRNLVQLQGWCKRNEDLLLVYEFMPNGSLDTFLFESEKCGLLSWDQRFKILKGIALGLVYLHEEWEQVVVHRDIKSSNVLLDADMNGRLGDFGLARLYERGKNSHTTRVVGTLGYIAPELSRTGKPMASSDVFAYGILLLEVACGRRPIEPTAQTEQLLLMDWVRECKLRGQLLEVVDPKLGESYVREEVELVLKLGLVCSQSIPEVRPTMRQVIQYLNGDDSLADDMALVFSETDSLASRFSYPSSFDPVSSNSLSGVGQM</sequence>
<name>A0A8B7BKE6_PHODC</name>
<comment type="similarity">
    <text evidence="2">In the N-terminal section; belongs to the leguminous lectin family.</text>
</comment>
<dbReference type="Pfam" id="PF00139">
    <property type="entry name" value="Lectin_legB"/>
    <property type="match status" value="1"/>
</dbReference>
<dbReference type="OrthoDB" id="543442at2759"/>
<dbReference type="FunFam" id="3.30.200.20:FF:000178">
    <property type="entry name" value="serine/threonine-protein kinase PBS1-like"/>
    <property type="match status" value="1"/>
</dbReference>
<comment type="catalytic activity">
    <reaction evidence="16">
        <text>L-threonyl-[protein] + ATP = O-phospho-L-threonyl-[protein] + ADP + H(+)</text>
        <dbReference type="Rhea" id="RHEA:46608"/>
        <dbReference type="Rhea" id="RHEA-COMP:11060"/>
        <dbReference type="Rhea" id="RHEA-COMP:11605"/>
        <dbReference type="ChEBI" id="CHEBI:15378"/>
        <dbReference type="ChEBI" id="CHEBI:30013"/>
        <dbReference type="ChEBI" id="CHEBI:30616"/>
        <dbReference type="ChEBI" id="CHEBI:61977"/>
        <dbReference type="ChEBI" id="CHEBI:456216"/>
        <dbReference type="EC" id="2.7.11.1"/>
    </reaction>
</comment>
<keyword evidence="5" id="KW-1003">Cell membrane</keyword>
<dbReference type="CDD" id="cd06899">
    <property type="entry name" value="lectin_legume_LecRK_Arcelin_ConA"/>
    <property type="match status" value="1"/>
</dbReference>
<feature type="binding site" evidence="18">
    <location>
        <position position="499"/>
    </location>
    <ligand>
        <name>ATP</name>
        <dbReference type="ChEBI" id="CHEBI:30616"/>
    </ligand>
</feature>
<evidence type="ECO:0000256" key="17">
    <source>
        <dbReference type="ARBA" id="ARBA00048679"/>
    </source>
</evidence>
<dbReference type="GO" id="GO:0005524">
    <property type="term" value="F:ATP binding"/>
    <property type="evidence" value="ECO:0007669"/>
    <property type="project" value="UniProtKB-UniRule"/>
</dbReference>
<accession>A0A8B7BKE6</accession>
<feature type="compositionally biased region" description="Basic and acidic residues" evidence="19">
    <location>
        <begin position="77"/>
        <end position="87"/>
    </location>
</feature>
<gene>
    <name evidence="23" type="primary">LOC103698999</name>
</gene>
<keyword evidence="15 20" id="KW-0472">Membrane</keyword>